<proteinExistence type="predicted"/>
<name>A0A5B0QY11_PUCGR</name>
<protein>
    <submittedName>
        <fullName evidence="2">Uncharacterized protein</fullName>
    </submittedName>
</protein>
<gene>
    <name evidence="2" type="ORF">PGT21_030118</name>
</gene>
<feature type="region of interest" description="Disordered" evidence="1">
    <location>
        <begin position="1"/>
        <end position="23"/>
    </location>
</feature>
<comment type="caution">
    <text evidence="2">The sequence shown here is derived from an EMBL/GenBank/DDBJ whole genome shotgun (WGS) entry which is preliminary data.</text>
</comment>
<evidence type="ECO:0000256" key="1">
    <source>
        <dbReference type="SAM" id="MobiDB-lite"/>
    </source>
</evidence>
<dbReference type="AlphaFoldDB" id="A0A5B0QY11"/>
<evidence type="ECO:0000313" key="3">
    <source>
        <dbReference type="Proteomes" id="UP000324748"/>
    </source>
</evidence>
<dbReference type="EMBL" id="VSWC01000002">
    <property type="protein sequence ID" value="KAA1118040.1"/>
    <property type="molecule type" value="Genomic_DNA"/>
</dbReference>
<keyword evidence="3" id="KW-1185">Reference proteome</keyword>
<dbReference type="Proteomes" id="UP000324748">
    <property type="component" value="Unassembled WGS sequence"/>
</dbReference>
<accession>A0A5B0QY11</accession>
<feature type="compositionally biased region" description="Polar residues" evidence="1">
    <location>
        <begin position="9"/>
        <end position="23"/>
    </location>
</feature>
<reference evidence="2 3" key="1">
    <citation type="submission" date="2019-05" db="EMBL/GenBank/DDBJ databases">
        <title>Emergence of the Ug99 lineage of the wheat stem rust pathogen through somatic hybridization.</title>
        <authorList>
            <person name="Li F."/>
            <person name="Upadhyaya N.M."/>
            <person name="Sperschneider J."/>
            <person name="Matny O."/>
            <person name="Nguyen-Phuc H."/>
            <person name="Mago R."/>
            <person name="Raley C."/>
            <person name="Miller M.E."/>
            <person name="Silverstein K.A.T."/>
            <person name="Henningsen E."/>
            <person name="Hirsch C.D."/>
            <person name="Visser B."/>
            <person name="Pretorius Z.A."/>
            <person name="Steffenson B.J."/>
            <person name="Schwessinger B."/>
            <person name="Dodds P.N."/>
            <person name="Figueroa M."/>
        </authorList>
    </citation>
    <scope>NUCLEOTIDE SEQUENCE [LARGE SCALE GENOMIC DNA]</scope>
    <source>
        <strain evidence="2">21-0</strain>
    </source>
</reference>
<organism evidence="2 3">
    <name type="scientific">Puccinia graminis f. sp. tritici</name>
    <dbReference type="NCBI Taxonomy" id="56615"/>
    <lineage>
        <taxon>Eukaryota</taxon>
        <taxon>Fungi</taxon>
        <taxon>Dikarya</taxon>
        <taxon>Basidiomycota</taxon>
        <taxon>Pucciniomycotina</taxon>
        <taxon>Pucciniomycetes</taxon>
        <taxon>Pucciniales</taxon>
        <taxon>Pucciniaceae</taxon>
        <taxon>Puccinia</taxon>
    </lineage>
</organism>
<evidence type="ECO:0000313" key="2">
    <source>
        <dbReference type="EMBL" id="KAA1118040.1"/>
    </source>
</evidence>
<sequence length="97" mass="11027">MASRRNETPEFQSPRNPSGKQSEYNLIRFGYTIEYSSGLRETSRLDSSLAQTDSSILIILIRFGYIFGYTCWSCRNIAGAMLNRNLAQTQQSTRPPP</sequence>